<evidence type="ECO:0000256" key="8">
    <source>
        <dbReference type="ARBA" id="ARBA00022692"/>
    </source>
</evidence>
<dbReference type="EC" id="7.1.1.2" evidence="4 18"/>
<name>E0XLF3_AMMHI</name>
<sequence length="329" mass="39400">MNKFMLLLLLLFSVLWGLSSSSWFSLWVALEINSMMLMPLMMLKVYQQYTESTMKYFLIQSISSLLFIMCTLLMNNSLWMFMELNLIMNFIMISMFMKIGMFPFIFWYVEIITKISFLGMKLIMTVQKILPMIIINMMFNKNSMLFFLVMINMLISSIIAMNQINMKKILSLSSINQMGWMMMSLILNYSTFIIYLITYSFILFIIIKFMKMYSIKSMIQMFCMNNLFMSFSIMSMSGLPPFSGFIMKWMIIMLMMDYNMIMLTIIMIISSMISLYFYMRLIMISFMMTFMKMKWIIKNNYNFKLNYLNLNALLSLFLIPFLNFIYMII</sequence>
<feature type="signal peptide" evidence="19">
    <location>
        <begin position="1"/>
        <end position="21"/>
    </location>
</feature>
<dbReference type="PRINTS" id="PR01436">
    <property type="entry name" value="NADHDHGNASE2"/>
</dbReference>
<proteinExistence type="inferred from homology"/>
<dbReference type="InterPro" id="IPR003917">
    <property type="entry name" value="NADH_UbQ_OxRdtase_chain2"/>
</dbReference>
<feature type="transmembrane region" description="Helical" evidence="18">
    <location>
        <begin position="115"/>
        <end position="138"/>
    </location>
</feature>
<feature type="domain" description="NADH:quinone oxidoreductase/Mrp antiporter transmembrane" evidence="20">
    <location>
        <begin position="20"/>
        <end position="274"/>
    </location>
</feature>
<organism evidence="21">
    <name type="scientific">Ammothea hilgendorfi</name>
    <name type="common">Sea spider</name>
    <dbReference type="NCBI Taxonomy" id="258330"/>
    <lineage>
        <taxon>Eukaryota</taxon>
        <taxon>Metazoa</taxon>
        <taxon>Ecdysozoa</taxon>
        <taxon>Arthropoda</taxon>
        <taxon>Chelicerata</taxon>
        <taxon>Pycnogonida</taxon>
        <taxon>Pantopoda</taxon>
        <taxon>Ammotheidae</taxon>
        <taxon>Ammothea</taxon>
    </lineage>
</organism>
<keyword evidence="14 18" id="KW-0830">Ubiquinone</keyword>
<feature type="transmembrane region" description="Helical" evidence="18">
    <location>
        <begin position="307"/>
        <end position="328"/>
    </location>
</feature>
<geneLocation type="mitochondrion" evidence="21"/>
<feature type="transmembrane region" description="Helical" evidence="18">
    <location>
        <begin position="261"/>
        <end position="286"/>
    </location>
</feature>
<keyword evidence="19" id="KW-0732">Signal</keyword>
<comment type="catalytic activity">
    <reaction evidence="17 18">
        <text>a ubiquinone + NADH + 5 H(+)(in) = a ubiquinol + NAD(+) + 4 H(+)(out)</text>
        <dbReference type="Rhea" id="RHEA:29091"/>
        <dbReference type="Rhea" id="RHEA-COMP:9565"/>
        <dbReference type="Rhea" id="RHEA-COMP:9566"/>
        <dbReference type="ChEBI" id="CHEBI:15378"/>
        <dbReference type="ChEBI" id="CHEBI:16389"/>
        <dbReference type="ChEBI" id="CHEBI:17976"/>
        <dbReference type="ChEBI" id="CHEBI:57540"/>
        <dbReference type="ChEBI" id="CHEBI:57945"/>
        <dbReference type="EC" id="7.1.1.2"/>
    </reaction>
</comment>
<evidence type="ECO:0000256" key="1">
    <source>
        <dbReference type="ARBA" id="ARBA00003257"/>
    </source>
</evidence>
<evidence type="ECO:0000256" key="13">
    <source>
        <dbReference type="ARBA" id="ARBA00023027"/>
    </source>
</evidence>
<evidence type="ECO:0000256" key="15">
    <source>
        <dbReference type="ARBA" id="ARBA00023128"/>
    </source>
</evidence>
<dbReference type="PANTHER" id="PTHR46552">
    <property type="entry name" value="NADH-UBIQUINONE OXIDOREDUCTASE CHAIN 2"/>
    <property type="match status" value="1"/>
</dbReference>
<feature type="transmembrane region" description="Helical" evidence="18">
    <location>
        <begin position="86"/>
        <end position="109"/>
    </location>
</feature>
<evidence type="ECO:0000256" key="12">
    <source>
        <dbReference type="ARBA" id="ARBA00022989"/>
    </source>
</evidence>
<evidence type="ECO:0000313" key="21">
    <source>
        <dbReference type="EMBL" id="ADB91998.1"/>
    </source>
</evidence>
<evidence type="ECO:0000256" key="14">
    <source>
        <dbReference type="ARBA" id="ARBA00023075"/>
    </source>
</evidence>
<comment type="subcellular location">
    <subcellularLocation>
        <location evidence="2 18">Mitochondrion inner membrane</location>
        <topology evidence="2 18">Multi-pass membrane protein</topology>
    </subcellularLocation>
</comment>
<feature type="transmembrane region" description="Helical" evidence="18">
    <location>
        <begin position="145"/>
        <end position="166"/>
    </location>
</feature>
<gene>
    <name evidence="21" type="primary">ND2</name>
</gene>
<evidence type="ECO:0000256" key="11">
    <source>
        <dbReference type="ARBA" id="ARBA00022982"/>
    </source>
</evidence>
<keyword evidence="8 18" id="KW-0812">Transmembrane</keyword>
<keyword evidence="16 18" id="KW-0472">Membrane</keyword>
<feature type="transmembrane region" description="Helical" evidence="18">
    <location>
        <begin position="54"/>
        <end position="74"/>
    </location>
</feature>
<keyword evidence="10 18" id="KW-1278">Translocase</keyword>
<evidence type="ECO:0000256" key="2">
    <source>
        <dbReference type="ARBA" id="ARBA00004448"/>
    </source>
</evidence>
<evidence type="ECO:0000256" key="6">
    <source>
        <dbReference type="ARBA" id="ARBA00022448"/>
    </source>
</evidence>
<keyword evidence="11 18" id="KW-0249">Electron transport</keyword>
<evidence type="ECO:0000256" key="18">
    <source>
        <dbReference type="RuleBase" id="RU003403"/>
    </source>
</evidence>
<dbReference type="InterPro" id="IPR001750">
    <property type="entry name" value="ND/Mrp_TM"/>
</dbReference>
<evidence type="ECO:0000256" key="4">
    <source>
        <dbReference type="ARBA" id="ARBA00012944"/>
    </source>
</evidence>
<evidence type="ECO:0000256" key="7">
    <source>
        <dbReference type="ARBA" id="ARBA00022660"/>
    </source>
</evidence>
<dbReference type="InterPro" id="IPR050175">
    <property type="entry name" value="Complex_I_Subunit_2"/>
</dbReference>
<evidence type="ECO:0000256" key="10">
    <source>
        <dbReference type="ARBA" id="ARBA00022967"/>
    </source>
</evidence>
<dbReference type="GO" id="GO:0005743">
    <property type="term" value="C:mitochondrial inner membrane"/>
    <property type="evidence" value="ECO:0007669"/>
    <property type="project" value="UniProtKB-SubCell"/>
</dbReference>
<keyword evidence="15 18" id="KW-0496">Mitochondrion</keyword>
<protein>
    <recommendedName>
        <fullName evidence="5 18">NADH-ubiquinone oxidoreductase chain 2</fullName>
        <ecNumber evidence="4 18">7.1.1.2</ecNumber>
    </recommendedName>
</protein>
<dbReference type="EMBL" id="GU370075">
    <property type="protein sequence ID" value="ADB91998.1"/>
    <property type="molecule type" value="Genomic_DNA"/>
</dbReference>
<dbReference type="Pfam" id="PF00361">
    <property type="entry name" value="Proton_antipo_M"/>
    <property type="match status" value="1"/>
</dbReference>
<dbReference type="GO" id="GO:0008137">
    <property type="term" value="F:NADH dehydrogenase (ubiquinone) activity"/>
    <property type="evidence" value="ECO:0007669"/>
    <property type="project" value="UniProtKB-EC"/>
</dbReference>
<reference evidence="21" key="1">
    <citation type="journal article" date="2010" name="Mol. Phylogenet. Evol.">
        <title>Rare genomic changes and mitochondrial sequences provide independent support for congruent relationships among the sea spiders (Arthropoda, Pycnogonida).</title>
        <authorList>
            <person name="Masta S.E."/>
            <person name="McCall A."/>
            <person name="Longhorn S.J."/>
        </authorList>
    </citation>
    <scope>NUCLEOTIDE SEQUENCE</scope>
</reference>
<comment type="function">
    <text evidence="1">Core subunit of the mitochondrial membrane respiratory chain NADH dehydrogenase (Complex I) that is believed to belong to the minimal assembly required for catalysis. Complex I functions in the transfer of electrons from NADH to the respiratory chain. The immediate electron acceptor for the enzyme is believed to be ubiquinone.</text>
</comment>
<keyword evidence="7 18" id="KW-0679">Respiratory chain</keyword>
<dbReference type="PANTHER" id="PTHR46552:SF1">
    <property type="entry name" value="NADH-UBIQUINONE OXIDOREDUCTASE CHAIN 2"/>
    <property type="match status" value="1"/>
</dbReference>
<evidence type="ECO:0000256" key="19">
    <source>
        <dbReference type="SAM" id="SignalP"/>
    </source>
</evidence>
<evidence type="ECO:0000256" key="9">
    <source>
        <dbReference type="ARBA" id="ARBA00022792"/>
    </source>
</evidence>
<feature type="transmembrane region" description="Helical" evidence="18">
    <location>
        <begin position="227"/>
        <end position="255"/>
    </location>
</feature>
<dbReference type="GO" id="GO:0006120">
    <property type="term" value="P:mitochondrial electron transport, NADH to ubiquinone"/>
    <property type="evidence" value="ECO:0007669"/>
    <property type="project" value="InterPro"/>
</dbReference>
<keyword evidence="12 18" id="KW-1133">Transmembrane helix</keyword>
<keyword evidence="9 18" id="KW-0999">Mitochondrion inner membrane</keyword>
<feature type="chain" id="PRO_5003143082" description="NADH-ubiquinone oxidoreductase chain 2" evidence="19">
    <location>
        <begin position="22"/>
        <end position="329"/>
    </location>
</feature>
<accession>E0XLF3</accession>
<comment type="function">
    <text evidence="18">Core subunit of the mitochondrial membrane respiratory chain NADH dehydrogenase (Complex I) which catalyzes electron transfer from NADH through the respiratory chain, using ubiquinone as an electron acceptor. Essential for the catalytic activity and assembly of complex I.</text>
</comment>
<evidence type="ECO:0000256" key="17">
    <source>
        <dbReference type="ARBA" id="ARBA00049551"/>
    </source>
</evidence>
<comment type="similarity">
    <text evidence="3 18">Belongs to the complex I subunit 2 family.</text>
</comment>
<keyword evidence="13 18" id="KW-0520">NAD</keyword>
<keyword evidence="6" id="KW-0813">Transport</keyword>
<evidence type="ECO:0000256" key="3">
    <source>
        <dbReference type="ARBA" id="ARBA00007012"/>
    </source>
</evidence>
<evidence type="ECO:0000259" key="20">
    <source>
        <dbReference type="Pfam" id="PF00361"/>
    </source>
</evidence>
<dbReference type="AlphaFoldDB" id="E0XLF3"/>
<evidence type="ECO:0000256" key="16">
    <source>
        <dbReference type="ARBA" id="ARBA00023136"/>
    </source>
</evidence>
<feature type="transmembrane region" description="Helical" evidence="18">
    <location>
        <begin position="186"/>
        <end position="207"/>
    </location>
</feature>
<evidence type="ECO:0000256" key="5">
    <source>
        <dbReference type="ARBA" id="ARBA00021008"/>
    </source>
</evidence>